<dbReference type="InterPro" id="IPR020843">
    <property type="entry name" value="ER"/>
</dbReference>
<dbReference type="SMART" id="SM00829">
    <property type="entry name" value="PKS_ER"/>
    <property type="match status" value="1"/>
</dbReference>
<evidence type="ECO:0000313" key="3">
    <source>
        <dbReference type="EMBL" id="KYF47908.1"/>
    </source>
</evidence>
<comment type="caution">
    <text evidence="3">The sequence shown here is derived from an EMBL/GenBank/DDBJ whole genome shotgun (WGS) entry which is preliminary data.</text>
</comment>
<dbReference type="Gene3D" id="3.90.180.10">
    <property type="entry name" value="Medium-chain alcohol dehydrogenases, catalytic domain"/>
    <property type="match status" value="1"/>
</dbReference>
<dbReference type="AlphaFoldDB" id="A0A150NZW7"/>
<accession>A0A150NZW7</accession>
<evidence type="ECO:0000313" key="4">
    <source>
        <dbReference type="Proteomes" id="UP000075604"/>
    </source>
</evidence>
<proteinExistence type="predicted"/>
<dbReference type="Proteomes" id="UP000075604">
    <property type="component" value="Unassembled WGS sequence"/>
</dbReference>
<dbReference type="SUPFAM" id="SSF50129">
    <property type="entry name" value="GroES-like"/>
    <property type="match status" value="1"/>
</dbReference>
<dbReference type="InterPro" id="IPR041694">
    <property type="entry name" value="ADH_N_2"/>
</dbReference>
<dbReference type="GO" id="GO:0016628">
    <property type="term" value="F:oxidoreductase activity, acting on the CH-CH group of donors, NAD or NADP as acceptor"/>
    <property type="evidence" value="ECO:0007669"/>
    <property type="project" value="InterPro"/>
</dbReference>
<dbReference type="PANTHER" id="PTHR43205">
    <property type="entry name" value="PROSTAGLANDIN REDUCTASE"/>
    <property type="match status" value="1"/>
</dbReference>
<dbReference type="InterPro" id="IPR045010">
    <property type="entry name" value="MDR_fam"/>
</dbReference>
<keyword evidence="1" id="KW-0560">Oxidoreductase</keyword>
<gene>
    <name evidence="3" type="ORF">BE04_26690</name>
</gene>
<protein>
    <submittedName>
        <fullName evidence="3">NADP-dependent oxidoreductase</fullName>
    </submittedName>
</protein>
<dbReference type="FunFam" id="3.40.50.720:FF:000121">
    <property type="entry name" value="Prostaglandin reductase 2"/>
    <property type="match status" value="1"/>
</dbReference>
<dbReference type="Pfam" id="PF00107">
    <property type="entry name" value="ADH_zinc_N"/>
    <property type="match status" value="1"/>
</dbReference>
<dbReference type="EMBL" id="JELX01004455">
    <property type="protein sequence ID" value="KYF47908.1"/>
    <property type="molecule type" value="Genomic_DNA"/>
</dbReference>
<dbReference type="SUPFAM" id="SSF51735">
    <property type="entry name" value="NAD(P)-binding Rossmann-fold domains"/>
    <property type="match status" value="1"/>
</dbReference>
<dbReference type="Gene3D" id="3.40.50.720">
    <property type="entry name" value="NAD(P)-binding Rossmann-like Domain"/>
    <property type="match status" value="1"/>
</dbReference>
<evidence type="ECO:0000259" key="2">
    <source>
        <dbReference type="SMART" id="SM00829"/>
    </source>
</evidence>
<organism evidence="3 4">
    <name type="scientific">Sorangium cellulosum</name>
    <name type="common">Polyangium cellulosum</name>
    <dbReference type="NCBI Taxonomy" id="56"/>
    <lineage>
        <taxon>Bacteria</taxon>
        <taxon>Pseudomonadati</taxon>
        <taxon>Myxococcota</taxon>
        <taxon>Polyangia</taxon>
        <taxon>Polyangiales</taxon>
        <taxon>Polyangiaceae</taxon>
        <taxon>Sorangium</taxon>
    </lineage>
</organism>
<sequence>MSHGVNRQWRLATRPTGPIDDHIFRWVEEPSPALTADGQILVRNLYLSIDPTQREWIAHDTYLPAVRIGDVMRSLSVARVEESRHPGYARGDLVQGLFGWQDYALVDAAVPGGSTKLPPGMPITRALSTLGLTGLTAYFGLLDVGRLMEGETVVVSGAAGATGSVAGQIAKIKRCRVIGIAGGAEKCAWLTREAGFDAAIDYKSENVRARLRELCPKAVDVYFDNVGGAILDAALAELAFRGRVVLCGAISSYGARELPSGPKNYLNLILQRGRMEGFVIIDYVKRFGEAVRDLSAWIATGQIKDQVDVQEGLENAPQALRRLFSGENRGKQLVKIADP</sequence>
<dbReference type="InterPro" id="IPR013149">
    <property type="entry name" value="ADH-like_C"/>
</dbReference>
<dbReference type="InterPro" id="IPR011032">
    <property type="entry name" value="GroES-like_sf"/>
</dbReference>
<evidence type="ECO:0000256" key="1">
    <source>
        <dbReference type="ARBA" id="ARBA00023002"/>
    </source>
</evidence>
<dbReference type="PANTHER" id="PTHR43205:SF7">
    <property type="entry name" value="PROSTAGLANDIN REDUCTASE 1"/>
    <property type="match status" value="1"/>
</dbReference>
<name>A0A150NZW7_SORCE</name>
<dbReference type="CDD" id="cd05288">
    <property type="entry name" value="PGDH"/>
    <property type="match status" value="1"/>
</dbReference>
<reference evidence="3 4" key="1">
    <citation type="submission" date="2014-02" db="EMBL/GenBank/DDBJ databases">
        <title>The small core and large imbalanced accessory genome model reveals a collaborative survival strategy of Sorangium cellulosum strains in nature.</title>
        <authorList>
            <person name="Han K."/>
            <person name="Peng R."/>
            <person name="Blom J."/>
            <person name="Li Y.-Z."/>
        </authorList>
    </citation>
    <scope>NUCLEOTIDE SEQUENCE [LARGE SCALE GENOMIC DNA]</scope>
    <source>
        <strain evidence="3 4">So0157-18</strain>
    </source>
</reference>
<dbReference type="Pfam" id="PF16884">
    <property type="entry name" value="ADH_N_2"/>
    <property type="match status" value="1"/>
</dbReference>
<feature type="domain" description="Enoyl reductase (ER)" evidence="2">
    <location>
        <begin position="17"/>
        <end position="334"/>
    </location>
</feature>
<dbReference type="InterPro" id="IPR036291">
    <property type="entry name" value="NAD(P)-bd_dom_sf"/>
</dbReference>